<dbReference type="EMBL" id="CP000749">
    <property type="protein sequence ID" value="ABR69027.1"/>
    <property type="molecule type" value="Genomic_DNA"/>
</dbReference>
<name>A6VRE8_MARMS</name>
<keyword evidence="2" id="KW-0805">Transcription regulation</keyword>
<proteinExistence type="inferred from homology"/>
<dbReference type="Gene3D" id="1.10.10.10">
    <property type="entry name" value="Winged helix-like DNA-binding domain superfamily/Winged helix DNA-binding domain"/>
    <property type="match status" value="1"/>
</dbReference>
<dbReference type="Pfam" id="PF00126">
    <property type="entry name" value="HTH_1"/>
    <property type="match status" value="1"/>
</dbReference>
<evidence type="ECO:0000256" key="1">
    <source>
        <dbReference type="ARBA" id="ARBA00009437"/>
    </source>
</evidence>
<keyword evidence="3" id="KW-0238">DNA-binding</keyword>
<dbReference type="InterPro" id="IPR050176">
    <property type="entry name" value="LTTR"/>
</dbReference>
<organism evidence="6">
    <name type="scientific">Marinomonas sp. (strain MWYL1)</name>
    <dbReference type="NCBI Taxonomy" id="400668"/>
    <lineage>
        <taxon>Bacteria</taxon>
        <taxon>Pseudomonadati</taxon>
        <taxon>Pseudomonadota</taxon>
        <taxon>Gammaproteobacteria</taxon>
        <taxon>Oceanospirillales</taxon>
        <taxon>Oceanospirillaceae</taxon>
        <taxon>Marinomonas</taxon>
    </lineage>
</organism>
<dbReference type="AlphaFoldDB" id="A6VRE8"/>
<reference evidence="6" key="1">
    <citation type="submission" date="2007-06" db="EMBL/GenBank/DDBJ databases">
        <title>Complete sequence of Marinomonas sp. MWYL1.</title>
        <authorList>
            <consortium name="US DOE Joint Genome Institute"/>
            <person name="Copeland A."/>
            <person name="Lucas S."/>
            <person name="Lapidus A."/>
            <person name="Barry K."/>
            <person name="Glavina del Rio T."/>
            <person name="Dalin E."/>
            <person name="Tice H."/>
            <person name="Pitluck S."/>
            <person name="Kiss H."/>
            <person name="Brettin T."/>
            <person name="Bruce D."/>
            <person name="Detter J.C."/>
            <person name="Han C."/>
            <person name="Schmutz J."/>
            <person name="Larimer F."/>
            <person name="Land M."/>
            <person name="Hauser L."/>
            <person name="Kyrpides N."/>
            <person name="Kim E."/>
            <person name="Johnston A.W.B."/>
            <person name="Todd J.D."/>
            <person name="Rogers R."/>
            <person name="Wexler M."/>
            <person name="Bond P.L."/>
            <person name="Li Y."/>
            <person name="Richardson P."/>
        </authorList>
    </citation>
    <scope>NUCLEOTIDE SEQUENCE [LARGE SCALE GENOMIC DNA]</scope>
    <source>
        <strain evidence="6">MWYL1</strain>
    </source>
</reference>
<protein>
    <submittedName>
        <fullName evidence="6">Transcriptional regulator, LysR family</fullName>
    </submittedName>
</protein>
<dbReference type="InterPro" id="IPR036388">
    <property type="entry name" value="WH-like_DNA-bd_sf"/>
</dbReference>
<dbReference type="InterPro" id="IPR036390">
    <property type="entry name" value="WH_DNA-bd_sf"/>
</dbReference>
<evidence type="ECO:0000313" key="6">
    <source>
        <dbReference type="EMBL" id="ABR69027.1"/>
    </source>
</evidence>
<dbReference type="STRING" id="400668.Mmwyl1_0085"/>
<comment type="similarity">
    <text evidence="1">Belongs to the LysR transcriptional regulatory family.</text>
</comment>
<evidence type="ECO:0000259" key="5">
    <source>
        <dbReference type="PROSITE" id="PS50931"/>
    </source>
</evidence>
<dbReference type="Gene3D" id="3.40.190.10">
    <property type="entry name" value="Periplasmic binding protein-like II"/>
    <property type="match status" value="2"/>
</dbReference>
<evidence type="ECO:0000256" key="3">
    <source>
        <dbReference type="ARBA" id="ARBA00023125"/>
    </source>
</evidence>
<evidence type="ECO:0000256" key="4">
    <source>
        <dbReference type="ARBA" id="ARBA00023163"/>
    </source>
</evidence>
<dbReference type="GO" id="GO:0003677">
    <property type="term" value="F:DNA binding"/>
    <property type="evidence" value="ECO:0007669"/>
    <property type="project" value="UniProtKB-KW"/>
</dbReference>
<dbReference type="PANTHER" id="PTHR30579:SF7">
    <property type="entry name" value="HTH-TYPE TRANSCRIPTIONAL REGULATOR LRHA-RELATED"/>
    <property type="match status" value="1"/>
</dbReference>
<evidence type="ECO:0000256" key="2">
    <source>
        <dbReference type="ARBA" id="ARBA00023015"/>
    </source>
</evidence>
<dbReference type="PANTHER" id="PTHR30579">
    <property type="entry name" value="TRANSCRIPTIONAL REGULATOR"/>
    <property type="match status" value="1"/>
</dbReference>
<dbReference type="SUPFAM" id="SSF53850">
    <property type="entry name" value="Periplasmic binding protein-like II"/>
    <property type="match status" value="1"/>
</dbReference>
<dbReference type="eggNOG" id="COG0583">
    <property type="taxonomic scope" value="Bacteria"/>
</dbReference>
<dbReference type="InterPro" id="IPR000847">
    <property type="entry name" value="LysR_HTH_N"/>
</dbReference>
<sequence length="288" mass="32040">MLTLDVDSVRAFVAIADLKSFTQAANLLGTTQAALSLRLKRLEERVKRRLIERTPRQVRLSSYGELFIASARDFLEAHERAVESLLLAKKRLKLGIGCHLIGSELQSMLAKVNEFAPDLVLEISTDTSFQVKEAYLNGELDAVILRSEDERKEGFILCIEHYSWYASPSFQYSPNEPLKLATLDEKCGVRDQAPMLLKRAGLKSHNVLVAGNTDVINAAISAGMAVGVFSQRMAPKDSIDVGELFNLPTLPTSSIELHTHLTDQETRKVLKVICSVFNEYTAEELAVY</sequence>
<dbReference type="SUPFAM" id="SSF46785">
    <property type="entry name" value="Winged helix' DNA-binding domain"/>
    <property type="match status" value="1"/>
</dbReference>
<accession>A6VRE8</accession>
<dbReference type="Pfam" id="PF03466">
    <property type="entry name" value="LysR_substrate"/>
    <property type="match status" value="1"/>
</dbReference>
<dbReference type="GO" id="GO:0003700">
    <property type="term" value="F:DNA-binding transcription factor activity"/>
    <property type="evidence" value="ECO:0007669"/>
    <property type="project" value="InterPro"/>
</dbReference>
<dbReference type="HOGENOM" id="CLU_039613_1_2_6"/>
<keyword evidence="4" id="KW-0804">Transcription</keyword>
<dbReference type="KEGG" id="mmw:Mmwyl1_0085"/>
<dbReference type="PROSITE" id="PS50931">
    <property type="entry name" value="HTH_LYSR"/>
    <property type="match status" value="1"/>
</dbReference>
<dbReference type="InterPro" id="IPR005119">
    <property type="entry name" value="LysR_subst-bd"/>
</dbReference>
<dbReference type="PRINTS" id="PR00039">
    <property type="entry name" value="HTHLYSR"/>
</dbReference>
<feature type="domain" description="HTH lysR-type" evidence="5">
    <location>
        <begin position="4"/>
        <end position="61"/>
    </location>
</feature>
<gene>
    <name evidence="6" type="ordered locus">Mmwyl1_0085</name>
</gene>